<dbReference type="EMBL" id="CP002530">
    <property type="protein sequence ID" value="ADY37214.1"/>
    <property type="molecule type" value="Genomic_DNA"/>
</dbReference>
<sequence length="151" mass="16394">MIFYFDSRKIRIRAVRVFMPVFLLALCACGGGDEPSGEEAEQEFLRIPSSEMTQSFPYEGGSASIVFSSSDAWTAEVSAGVEWMHVSPGQGEMGDNCTIELSVDKNEASDPRAAMVTIRSGSFSETVTVTQDAWLLVPGSDGPDDMPVEPW</sequence>
<accession>F0QZU4</accession>
<reference evidence="3 4" key="1">
    <citation type="journal article" date="2011" name="Stand. Genomic Sci.">
        <title>Complete genome sequence of Bacteroides salanitronis type strain (BL78).</title>
        <authorList>
            <person name="Gronow S."/>
            <person name="Held B."/>
            <person name="Lucas S."/>
            <person name="Lapidus A."/>
            <person name="Del Rio T.G."/>
            <person name="Nolan M."/>
            <person name="Tice H."/>
            <person name="Deshpande S."/>
            <person name="Cheng J.F."/>
            <person name="Pitluck S."/>
            <person name="Liolios K."/>
            <person name="Pagani I."/>
            <person name="Ivanova N."/>
            <person name="Mavromatis K."/>
            <person name="Pati A."/>
            <person name="Tapia R."/>
            <person name="Han C."/>
            <person name="Goodwin L."/>
            <person name="Chen A."/>
            <person name="Palaniappan K."/>
            <person name="Land M."/>
            <person name="Hauser L."/>
            <person name="Chang Y.J."/>
            <person name="Jeffries C.D."/>
            <person name="Brambilla E.M."/>
            <person name="Rohde M."/>
            <person name="Goker M."/>
            <person name="Detter J.C."/>
            <person name="Woyke T."/>
            <person name="Bristow J."/>
            <person name="Markowitz V."/>
            <person name="Hugenholtz P."/>
            <person name="Kyrpides N.C."/>
            <person name="Klenk H.P."/>
            <person name="Eisen J.A."/>
        </authorList>
    </citation>
    <scope>NUCLEOTIDE SEQUENCE [LARGE SCALE GENOMIC DNA]</scope>
    <source>
        <strain evidence="3 4">DSM 18170</strain>
    </source>
</reference>
<evidence type="ECO:0000259" key="2">
    <source>
        <dbReference type="Pfam" id="PF19190"/>
    </source>
</evidence>
<evidence type="ECO:0000313" key="3">
    <source>
        <dbReference type="EMBL" id="ADY37214.1"/>
    </source>
</evidence>
<dbReference type="eggNOG" id="ENOG5030M2T">
    <property type="taxonomic scope" value="Bacteria"/>
</dbReference>
<evidence type="ECO:0000256" key="1">
    <source>
        <dbReference type="SAM" id="SignalP"/>
    </source>
</evidence>
<dbReference type="InterPro" id="IPR024361">
    <property type="entry name" value="BACON"/>
</dbReference>
<dbReference type="Pfam" id="PF19190">
    <property type="entry name" value="BACON_2"/>
    <property type="match status" value="1"/>
</dbReference>
<proteinExistence type="predicted"/>
<dbReference type="InterPro" id="IPR013783">
    <property type="entry name" value="Ig-like_fold"/>
</dbReference>
<dbReference type="RefSeq" id="WP_013618588.1">
    <property type="nucleotide sequence ID" value="NC_015164.1"/>
</dbReference>
<feature type="chain" id="PRO_5003258973" description="BACON domain-containing protein" evidence="1">
    <location>
        <begin position="31"/>
        <end position="151"/>
    </location>
</feature>
<organism evidence="3 4">
    <name type="scientific">Phocaeicola salanitronis (strain DSM 18170 / JCM 13657 / CCUG 60908 / BL78)</name>
    <name type="common">Bacteroides salanitronis</name>
    <dbReference type="NCBI Taxonomy" id="667015"/>
    <lineage>
        <taxon>Bacteria</taxon>
        <taxon>Pseudomonadati</taxon>
        <taxon>Bacteroidota</taxon>
        <taxon>Bacteroidia</taxon>
        <taxon>Bacteroidales</taxon>
        <taxon>Bacteroidaceae</taxon>
        <taxon>Phocaeicola</taxon>
    </lineage>
</organism>
<dbReference type="CDD" id="cd14948">
    <property type="entry name" value="BACON"/>
    <property type="match status" value="1"/>
</dbReference>
<evidence type="ECO:0000313" key="4">
    <source>
        <dbReference type="Proteomes" id="UP000007486"/>
    </source>
</evidence>
<feature type="domain" description="BACON" evidence="2">
    <location>
        <begin position="59"/>
        <end position="132"/>
    </location>
</feature>
<dbReference type="HOGENOM" id="CLU_1727711_0_0_10"/>
<feature type="signal peptide" evidence="1">
    <location>
        <begin position="1"/>
        <end position="30"/>
    </location>
</feature>
<dbReference type="STRING" id="667015.Bacsa_2681"/>
<dbReference type="Proteomes" id="UP000007486">
    <property type="component" value="Chromosome"/>
</dbReference>
<dbReference type="AlphaFoldDB" id="F0QZU4"/>
<protein>
    <recommendedName>
        <fullName evidence="2">BACON domain-containing protein</fullName>
    </recommendedName>
</protein>
<name>F0QZU4_PHOSB</name>
<dbReference type="OrthoDB" id="9967769at2"/>
<gene>
    <name evidence="3" type="ordered locus">Bacsa_2681</name>
</gene>
<keyword evidence="1" id="KW-0732">Signal</keyword>
<keyword evidence="4" id="KW-1185">Reference proteome</keyword>
<dbReference type="KEGG" id="bsa:Bacsa_2681"/>
<dbReference type="Gene3D" id="2.60.40.10">
    <property type="entry name" value="Immunoglobulins"/>
    <property type="match status" value="1"/>
</dbReference>